<organism evidence="2">
    <name type="scientific">marine sediment metagenome</name>
    <dbReference type="NCBI Taxonomy" id="412755"/>
    <lineage>
        <taxon>unclassified sequences</taxon>
        <taxon>metagenomes</taxon>
        <taxon>ecological metagenomes</taxon>
    </lineage>
</organism>
<comment type="caution">
    <text evidence="2">The sequence shown here is derived from an EMBL/GenBank/DDBJ whole genome shotgun (WGS) entry which is preliminary data.</text>
</comment>
<dbReference type="EMBL" id="LAZR01041851">
    <property type="protein sequence ID" value="KKL10948.1"/>
    <property type="molecule type" value="Genomic_DNA"/>
</dbReference>
<accession>A0A0F9DG22</accession>
<reference evidence="2" key="1">
    <citation type="journal article" date="2015" name="Nature">
        <title>Complex archaea that bridge the gap between prokaryotes and eukaryotes.</title>
        <authorList>
            <person name="Spang A."/>
            <person name="Saw J.H."/>
            <person name="Jorgensen S.L."/>
            <person name="Zaremba-Niedzwiedzka K."/>
            <person name="Martijn J."/>
            <person name="Lind A.E."/>
            <person name="van Eijk R."/>
            <person name="Schleper C."/>
            <person name="Guy L."/>
            <person name="Ettema T.J."/>
        </authorList>
    </citation>
    <scope>NUCLEOTIDE SEQUENCE</scope>
</reference>
<feature type="compositionally biased region" description="Basic and acidic residues" evidence="1">
    <location>
        <begin position="100"/>
        <end position="112"/>
    </location>
</feature>
<evidence type="ECO:0000256" key="1">
    <source>
        <dbReference type="SAM" id="MobiDB-lite"/>
    </source>
</evidence>
<gene>
    <name evidence="2" type="ORF">LCGC14_2550710</name>
</gene>
<feature type="non-terminal residue" evidence="2">
    <location>
        <position position="124"/>
    </location>
</feature>
<evidence type="ECO:0000313" key="2">
    <source>
        <dbReference type="EMBL" id="KKL10948.1"/>
    </source>
</evidence>
<feature type="region of interest" description="Disordered" evidence="1">
    <location>
        <begin position="89"/>
        <end position="124"/>
    </location>
</feature>
<protein>
    <submittedName>
        <fullName evidence="2">Uncharacterized protein</fullName>
    </submittedName>
</protein>
<sequence>MTILEIEAKKTTLEGELSTALEAAKVLTPATVEFDEAYGRYLAAKTALARIPDEVAKAKQVENADGYATGAQPQHHIAKLADGGVSQHPFNISHYQAHTGGEDGGKAADDSHGSQCLNRVLKKR</sequence>
<proteinExistence type="predicted"/>
<dbReference type="AlphaFoldDB" id="A0A0F9DG22"/>
<name>A0A0F9DG22_9ZZZZ</name>